<dbReference type="GO" id="GO:0022857">
    <property type="term" value="F:transmembrane transporter activity"/>
    <property type="evidence" value="ECO:0007669"/>
    <property type="project" value="InterPro"/>
</dbReference>
<dbReference type="CDD" id="cd17393">
    <property type="entry name" value="MFS_MosC_like"/>
    <property type="match status" value="1"/>
</dbReference>
<feature type="domain" description="Major facilitator superfamily (MFS) profile" evidence="6">
    <location>
        <begin position="1"/>
        <end position="363"/>
    </location>
</feature>
<dbReference type="Gene3D" id="1.20.1250.20">
    <property type="entry name" value="MFS general substrate transporter like domains"/>
    <property type="match status" value="2"/>
</dbReference>
<feature type="transmembrane region" description="Helical" evidence="5">
    <location>
        <begin position="279"/>
        <end position="301"/>
    </location>
</feature>
<keyword evidence="8" id="KW-1185">Reference proteome</keyword>
<dbReference type="PANTHER" id="PTHR23514:SF13">
    <property type="entry name" value="INNER MEMBRANE PROTEIN YBJJ"/>
    <property type="match status" value="1"/>
</dbReference>
<keyword evidence="4 5" id="KW-0472">Membrane</keyword>
<feature type="transmembrane region" description="Helical" evidence="5">
    <location>
        <begin position="223"/>
        <end position="243"/>
    </location>
</feature>
<evidence type="ECO:0000313" key="8">
    <source>
        <dbReference type="Proteomes" id="UP000515237"/>
    </source>
</evidence>
<evidence type="ECO:0000256" key="4">
    <source>
        <dbReference type="ARBA" id="ARBA00023136"/>
    </source>
</evidence>
<name>A0A7G7GDH1_9BACT</name>
<evidence type="ECO:0000256" key="2">
    <source>
        <dbReference type="ARBA" id="ARBA00022692"/>
    </source>
</evidence>
<evidence type="ECO:0000256" key="5">
    <source>
        <dbReference type="SAM" id="Phobius"/>
    </source>
</evidence>
<sequence>MINGFIYANWIARLPRVQEIYHLDNQSLGLVLLFVSMGAISSMPFTGWLIQKSSSRTITLCGAIAFCALVPFIPLLPEVWQVRILFYFVGVSAGLLDVAMNAQAVLVEQKFKKPIMSSFHALFSVGMMLGAGSGALFAKFAISLFGHLLSVVLGCFVLVLFAAHYLIRDQPQESTEEEGAGFRLPSKALLGIGVIAFCGMTGEGAIADWSSNYMENIAHADEALAPLALAAFSLAMTVGRLLGDRVREKLGDKTLLLYSGFISFIGLGIALAFPVPYLIIVGFLIVGFGLATVVPITYSIAGNAPGLPPGVGLSMVTTVGYAGFLFGPPVIGFLADWQNLRIALFFIAVLFALMTFLSFRSKL</sequence>
<dbReference type="PANTHER" id="PTHR23514">
    <property type="entry name" value="BYPASS OF STOP CODON PROTEIN 6"/>
    <property type="match status" value="1"/>
</dbReference>
<evidence type="ECO:0000259" key="6">
    <source>
        <dbReference type="PROSITE" id="PS50850"/>
    </source>
</evidence>
<proteinExistence type="predicted"/>
<dbReference type="InterPro" id="IPR036259">
    <property type="entry name" value="MFS_trans_sf"/>
</dbReference>
<dbReference type="InterPro" id="IPR051788">
    <property type="entry name" value="MFS_Transporter"/>
</dbReference>
<dbReference type="InterPro" id="IPR020846">
    <property type="entry name" value="MFS_dom"/>
</dbReference>
<accession>A0A7G7GDH1</accession>
<organism evidence="7 8">
    <name type="scientific">Adhaeribacter swui</name>
    <dbReference type="NCBI Taxonomy" id="2086471"/>
    <lineage>
        <taxon>Bacteria</taxon>
        <taxon>Pseudomonadati</taxon>
        <taxon>Bacteroidota</taxon>
        <taxon>Cytophagia</taxon>
        <taxon>Cytophagales</taxon>
        <taxon>Hymenobacteraceae</taxon>
        <taxon>Adhaeribacter</taxon>
    </lineage>
</organism>
<evidence type="ECO:0000256" key="1">
    <source>
        <dbReference type="ARBA" id="ARBA00004141"/>
    </source>
</evidence>
<dbReference type="GO" id="GO:0016020">
    <property type="term" value="C:membrane"/>
    <property type="evidence" value="ECO:0007669"/>
    <property type="project" value="UniProtKB-SubCell"/>
</dbReference>
<feature type="transmembrane region" description="Helical" evidence="5">
    <location>
        <begin position="255"/>
        <end position="273"/>
    </location>
</feature>
<keyword evidence="3 5" id="KW-1133">Transmembrane helix</keyword>
<keyword evidence="2 5" id="KW-0812">Transmembrane</keyword>
<dbReference type="KEGG" id="aswu:HUW51_21710"/>
<feature type="transmembrane region" description="Helical" evidence="5">
    <location>
        <begin position="119"/>
        <end position="138"/>
    </location>
</feature>
<dbReference type="PROSITE" id="PS50850">
    <property type="entry name" value="MFS"/>
    <property type="match status" value="1"/>
</dbReference>
<protein>
    <submittedName>
        <fullName evidence="7">MFS transporter</fullName>
    </submittedName>
</protein>
<feature type="transmembrane region" description="Helical" evidence="5">
    <location>
        <begin position="57"/>
        <end position="76"/>
    </location>
</feature>
<dbReference type="InterPro" id="IPR011701">
    <property type="entry name" value="MFS"/>
</dbReference>
<feature type="transmembrane region" description="Helical" evidence="5">
    <location>
        <begin position="82"/>
        <end position="107"/>
    </location>
</feature>
<gene>
    <name evidence="7" type="ORF">HUW51_21710</name>
</gene>
<dbReference type="AlphaFoldDB" id="A0A7G7GDH1"/>
<comment type="subcellular location">
    <subcellularLocation>
        <location evidence="1">Membrane</location>
        <topology evidence="1">Multi-pass membrane protein</topology>
    </subcellularLocation>
</comment>
<dbReference type="EMBL" id="CP055156">
    <property type="protein sequence ID" value="QNF35205.1"/>
    <property type="molecule type" value="Genomic_DNA"/>
</dbReference>
<feature type="transmembrane region" description="Helical" evidence="5">
    <location>
        <begin position="313"/>
        <end position="334"/>
    </location>
</feature>
<dbReference type="Pfam" id="PF07690">
    <property type="entry name" value="MFS_1"/>
    <property type="match status" value="1"/>
</dbReference>
<dbReference type="SUPFAM" id="SSF103473">
    <property type="entry name" value="MFS general substrate transporter"/>
    <property type="match status" value="1"/>
</dbReference>
<feature type="transmembrane region" description="Helical" evidence="5">
    <location>
        <begin position="28"/>
        <end position="50"/>
    </location>
</feature>
<dbReference type="Proteomes" id="UP000515237">
    <property type="component" value="Chromosome"/>
</dbReference>
<feature type="transmembrane region" description="Helical" evidence="5">
    <location>
        <begin position="144"/>
        <end position="167"/>
    </location>
</feature>
<evidence type="ECO:0000313" key="7">
    <source>
        <dbReference type="EMBL" id="QNF35205.1"/>
    </source>
</evidence>
<evidence type="ECO:0000256" key="3">
    <source>
        <dbReference type="ARBA" id="ARBA00022989"/>
    </source>
</evidence>
<feature type="transmembrane region" description="Helical" evidence="5">
    <location>
        <begin position="340"/>
        <end position="359"/>
    </location>
</feature>
<reference evidence="7 8" key="1">
    <citation type="journal article" date="2018" name="Int. J. Syst. Evol. Microbiol.">
        <title>Adhaeribacter swui sp. nov., isolated from wet mud.</title>
        <authorList>
            <person name="Kim D.U."/>
            <person name="Kim K.W."/>
            <person name="Kang M.S."/>
            <person name="Kim J.Y."/>
            <person name="Jang J.H."/>
            <person name="Kim M.K."/>
        </authorList>
    </citation>
    <scope>NUCLEOTIDE SEQUENCE [LARGE SCALE GENOMIC DNA]</scope>
    <source>
        <strain evidence="7 8">KCTC 52873</strain>
    </source>
</reference>